<keyword evidence="3 7" id="KW-0812">Transmembrane</keyword>
<evidence type="ECO:0000313" key="9">
    <source>
        <dbReference type="Proteomes" id="UP000800092"/>
    </source>
</evidence>
<dbReference type="Pfam" id="PF25539">
    <property type="entry name" value="Bestrophin_2"/>
    <property type="match status" value="1"/>
</dbReference>
<dbReference type="PANTHER" id="PTHR33281">
    <property type="entry name" value="UPF0187 PROTEIN YNEE"/>
    <property type="match status" value="1"/>
</dbReference>
<keyword evidence="9" id="KW-1185">Reference proteome</keyword>
<evidence type="ECO:0000256" key="6">
    <source>
        <dbReference type="ARBA" id="ARBA00023136"/>
    </source>
</evidence>
<evidence type="ECO:0000256" key="4">
    <source>
        <dbReference type="ARBA" id="ARBA00022989"/>
    </source>
</evidence>
<evidence type="ECO:0000256" key="5">
    <source>
        <dbReference type="ARBA" id="ARBA00023065"/>
    </source>
</evidence>
<dbReference type="InterPro" id="IPR044669">
    <property type="entry name" value="YneE/VCCN1/2-like"/>
</dbReference>
<dbReference type="Proteomes" id="UP000800092">
    <property type="component" value="Unassembled WGS sequence"/>
</dbReference>
<proteinExistence type="predicted"/>
<feature type="transmembrane region" description="Helical" evidence="7">
    <location>
        <begin position="64"/>
        <end position="84"/>
    </location>
</feature>
<evidence type="ECO:0000256" key="7">
    <source>
        <dbReference type="SAM" id="Phobius"/>
    </source>
</evidence>
<evidence type="ECO:0000256" key="2">
    <source>
        <dbReference type="ARBA" id="ARBA00022448"/>
    </source>
</evidence>
<keyword evidence="2" id="KW-0813">Transport</keyword>
<dbReference type="EMBL" id="ML991774">
    <property type="protein sequence ID" value="KAF2238987.1"/>
    <property type="molecule type" value="Genomic_DNA"/>
</dbReference>
<sequence>MAGTPKRQSTYPLSYSSRHKPRRWPLVLRFVKGAIHADILLPVVLHSAWAALIVYLNNLTDGDFALPNGIIPSLSIVVGLMLVFRNQTSYDRFWTGRQQLTSIVTGVRNLTRSFLLSSSPPNRTATAAERTETDHAVCTLIAMLYAVKNHLRADWGSSFSIIRSEDDEADTSSTDAHSLLRATHHSFSTFLPNALSPPAPPLSPSLALPPSYTPILTPHFTHLLHRGLSLPLSLTLTLERHINYMQRRLGLAPPLASALSTQVANLTASFSAMETIRLTPLPVAHLIHTKQVLALYCAVIPLGLVADMAYWAIPVAMIVCFTLYGIEGIGRQLEDPFGRDRNDIRMDDIVEDVRVEVEVMLEEWRKGEDWFADLGGGSGGDSAMGGSVGDVERWRQSQENTRQSSLL</sequence>
<keyword evidence="5" id="KW-0406">Ion transport</keyword>
<evidence type="ECO:0000256" key="3">
    <source>
        <dbReference type="ARBA" id="ARBA00022692"/>
    </source>
</evidence>
<feature type="transmembrane region" description="Helical" evidence="7">
    <location>
        <begin position="293"/>
        <end position="326"/>
    </location>
</feature>
<dbReference type="OrthoDB" id="1368at2759"/>
<protein>
    <submittedName>
        <fullName evidence="8">UPF0187-domain-containing protein</fullName>
    </submittedName>
</protein>
<evidence type="ECO:0000256" key="1">
    <source>
        <dbReference type="ARBA" id="ARBA00004141"/>
    </source>
</evidence>
<evidence type="ECO:0000313" key="8">
    <source>
        <dbReference type="EMBL" id="KAF2238987.1"/>
    </source>
</evidence>
<reference evidence="8" key="1">
    <citation type="journal article" date="2020" name="Stud. Mycol.">
        <title>101 Dothideomycetes genomes: a test case for predicting lifestyles and emergence of pathogens.</title>
        <authorList>
            <person name="Haridas S."/>
            <person name="Albert R."/>
            <person name="Binder M."/>
            <person name="Bloem J."/>
            <person name="Labutti K."/>
            <person name="Salamov A."/>
            <person name="Andreopoulos B."/>
            <person name="Baker S."/>
            <person name="Barry K."/>
            <person name="Bills G."/>
            <person name="Bluhm B."/>
            <person name="Cannon C."/>
            <person name="Castanera R."/>
            <person name="Culley D."/>
            <person name="Daum C."/>
            <person name="Ezra D."/>
            <person name="Gonzalez J."/>
            <person name="Henrissat B."/>
            <person name="Kuo A."/>
            <person name="Liang C."/>
            <person name="Lipzen A."/>
            <person name="Lutzoni F."/>
            <person name="Magnuson J."/>
            <person name="Mondo S."/>
            <person name="Nolan M."/>
            <person name="Ohm R."/>
            <person name="Pangilinan J."/>
            <person name="Park H.-J."/>
            <person name="Ramirez L."/>
            <person name="Alfaro M."/>
            <person name="Sun H."/>
            <person name="Tritt A."/>
            <person name="Yoshinaga Y."/>
            <person name="Zwiers L.-H."/>
            <person name="Turgeon B."/>
            <person name="Goodwin S."/>
            <person name="Spatafora J."/>
            <person name="Crous P."/>
            <person name="Grigoriev I."/>
        </authorList>
    </citation>
    <scope>NUCLEOTIDE SEQUENCE</scope>
    <source>
        <strain evidence="8">Tuck. ex Michener</strain>
    </source>
</reference>
<organism evidence="8 9">
    <name type="scientific">Viridothelium virens</name>
    <name type="common">Speckled blister lichen</name>
    <name type="synonym">Trypethelium virens</name>
    <dbReference type="NCBI Taxonomy" id="1048519"/>
    <lineage>
        <taxon>Eukaryota</taxon>
        <taxon>Fungi</taxon>
        <taxon>Dikarya</taxon>
        <taxon>Ascomycota</taxon>
        <taxon>Pezizomycotina</taxon>
        <taxon>Dothideomycetes</taxon>
        <taxon>Dothideomycetes incertae sedis</taxon>
        <taxon>Trypetheliales</taxon>
        <taxon>Trypetheliaceae</taxon>
        <taxon>Viridothelium</taxon>
    </lineage>
</organism>
<keyword evidence="4 7" id="KW-1133">Transmembrane helix</keyword>
<dbReference type="GO" id="GO:0016020">
    <property type="term" value="C:membrane"/>
    <property type="evidence" value="ECO:0007669"/>
    <property type="project" value="UniProtKB-SubCell"/>
</dbReference>
<accession>A0A6A6HLS8</accession>
<keyword evidence="6 7" id="KW-0472">Membrane</keyword>
<dbReference type="PANTHER" id="PTHR33281:SF16">
    <property type="match status" value="1"/>
</dbReference>
<gene>
    <name evidence="8" type="ORF">EV356DRAFT_573017</name>
</gene>
<feature type="transmembrane region" description="Helical" evidence="7">
    <location>
        <begin position="39"/>
        <end position="58"/>
    </location>
</feature>
<name>A0A6A6HLS8_VIRVR</name>
<dbReference type="AlphaFoldDB" id="A0A6A6HLS8"/>
<dbReference type="GO" id="GO:0005254">
    <property type="term" value="F:chloride channel activity"/>
    <property type="evidence" value="ECO:0007669"/>
    <property type="project" value="InterPro"/>
</dbReference>
<comment type="subcellular location">
    <subcellularLocation>
        <location evidence="1">Membrane</location>
        <topology evidence="1">Multi-pass membrane protein</topology>
    </subcellularLocation>
</comment>